<evidence type="ECO:0000313" key="3">
    <source>
        <dbReference type="Proteomes" id="UP001165160"/>
    </source>
</evidence>
<evidence type="ECO:0000313" key="2">
    <source>
        <dbReference type="EMBL" id="GMH97776.1"/>
    </source>
</evidence>
<name>A0A9W7BWR2_9STRA</name>
<keyword evidence="3" id="KW-1185">Reference proteome</keyword>
<feature type="region of interest" description="Disordered" evidence="1">
    <location>
        <begin position="282"/>
        <end position="323"/>
    </location>
</feature>
<protein>
    <recommendedName>
        <fullName evidence="4">Sfi1 spindle body domain-containing protein</fullName>
    </recommendedName>
</protein>
<evidence type="ECO:0008006" key="4">
    <source>
        <dbReference type="Google" id="ProtNLM"/>
    </source>
</evidence>
<accession>A0A9W7BWR2</accession>
<organism evidence="2 3">
    <name type="scientific">Triparma verrucosa</name>
    <dbReference type="NCBI Taxonomy" id="1606542"/>
    <lineage>
        <taxon>Eukaryota</taxon>
        <taxon>Sar</taxon>
        <taxon>Stramenopiles</taxon>
        <taxon>Ochrophyta</taxon>
        <taxon>Bolidophyceae</taxon>
        <taxon>Parmales</taxon>
        <taxon>Triparmaceae</taxon>
        <taxon>Triparma</taxon>
    </lineage>
</organism>
<proteinExistence type="predicted"/>
<comment type="caution">
    <text evidence="2">The sequence shown here is derived from an EMBL/GenBank/DDBJ whole genome shotgun (WGS) entry which is preliminary data.</text>
</comment>
<dbReference type="EMBL" id="BRXX01000206">
    <property type="protein sequence ID" value="GMH97776.1"/>
    <property type="molecule type" value="Genomic_DNA"/>
</dbReference>
<dbReference type="Proteomes" id="UP001165160">
    <property type="component" value="Unassembled WGS sequence"/>
</dbReference>
<feature type="region of interest" description="Disordered" evidence="1">
    <location>
        <begin position="108"/>
        <end position="174"/>
    </location>
</feature>
<feature type="compositionally biased region" description="Low complexity" evidence="1">
    <location>
        <begin position="144"/>
        <end position="166"/>
    </location>
</feature>
<gene>
    <name evidence="2" type="ORF">TrVE_jg9537</name>
</gene>
<evidence type="ECO:0000256" key="1">
    <source>
        <dbReference type="SAM" id="MobiDB-lite"/>
    </source>
</evidence>
<feature type="compositionally biased region" description="Pro residues" evidence="1">
    <location>
        <begin position="193"/>
        <end position="204"/>
    </location>
</feature>
<sequence length="2908" mass="345179">MSSQPPPAALPQYIEESVLNAVVKHASSTTISHQALQQSSYSLHEIISSAGHVFATLRIPPSDHPGYNRLLGRMSSDKETPSWLNKLARLKDYCGDFEYTHTPLRIIPSSDSVVPQSDTERGRSRTKITTPKSSSKRRKNRPATPTTTNSVPPTPTLSSPLPSRTPYVPTKPLETLDPVQIGARAAPEVPETSSPPQPPTPPAQTPNVTFSLPSPLPQADVPNKLHNSPYGPALNYPRRGFPPSKKTFSKRKIMELCHPTNFSHIRTCEACRLKAKAAAANNPKHPYHRYARSLSPNGKPSPPPKSRSRSLPPTPPAPKPTYDIRIKTLSSDPRVIKQGWVKAVLYWERSILSKTFYAWATVPARVLVQTISAVEHYSDSLLQKCFVDGLKSYALGKIQTRENIQMAVTFWWITFMRKHVRAWYTVTHRPIEKALTDRIRNAFNYSLMHLTSTPFYLLCWCSQLHFGYRLSSRLQLEDEGLVEEIMRKYFRTASVVVVKLWRQYIQKQVEIREFANYQRKKRAIRLYIDFTFRGFRDRHKTGVIQDRSVQIAKVNTWNAWKHKLKRQLLLRNSLFLYVALKAKLAFWTWKKDVFVCKAFDSVKNNVATRVVKNTLNKWMVEYVKMRQLSVIFARTRAFQMRMLVLPAFAFLKKFRIKSIKFKRKVLINYKRNIVQRWRAFTKFGMEQKSLLSLAATLQKTKMFRRFTATTLEMSRRRLFHETQIYEQRKRYALKYFSFWHKLAARRAWWQRSKRRQNAFRRRQILQKSWRRLKQLSAGKTALRKKFERSLESMHARLIMDRYFSPWRKYTARSIDIKYHLRRRQERRDYDMIWLGVRTWRDWCKHRKEARRKAAFLLLRTNERRRKSSFQQFRVSFLWHQVFRVVVNKRDEILVKRCWSRFLRMVSFLKRGRKRAEIKFEDRTKTLLRSVLSPWRLFAKRRVVAHKNYEAVVMSHQSFIKNEFFRSWLTAQAAQNYLTDRFNKVRRLHKQRVMYGCVALWKTERVVHARARLHFVGKMLRTVFACWKAFAEKSVKKNKKNFELDEFANKRTSRRFLSNLRRCASERLAHRQSIESAVEHERQQLLFKYLEKLCDKTKDKILANERNKIADEHYLFRSRRISVSRWTAFTLLSVRTRRDQRQVDSVNTTRAFARLVQHTANRMKAYRNMAAAKRFYEENAKQTFMDRLQAATYASRTERVNVKLGDTYYSERQKALGAEMLSTFAKLSKASRRRRRAMNELSSRHSVSRMMRVTFRPWVKYLQTRRQKKAKRSIAAAAFARSVQIRALKMMRLHRLECKEARHKKSAASEHWRLALLSAALGSLTRATQLGRDAFGRAVQFNELNVKRNIFHALQALIMRIHKLEAFTALANPKAERDFCRLSFSKWREVARRASAFDTFSTIVGKVVTQKATLITFRSLQRYCITSKRVSRMMRRQHMRTTEMSWSSWLKYCALSKAQKAKSAAVVELVTNNKRVAFLKTLRRFLVDRRRIRTIEKSLKLNLGARTMERWKDHLASRQAFRDLLLDRRRAFSANKMCRVGLLRIYNLLVARCFTSLLVYRYYRQEVKRKDTVAFNFSARWLVFRCMRGWKREISNIRCLKLCDMWRGARMARVGVHKWKSWTEGSKRLRSLMSAGAKFQEERSCEEFFSRAGEYTRLRKEEKARQASAADFAEWRMKVLAIRRIRDTSGRRRLKRALTKRATEHYSKMLQCKCLLVWSRAVGISRNASARARAMSETVYRREVVLVFRTWARYSRGAGQLTRASRAVKEARRQRRLEVGLKRWRALVERRTLQRSFAQVSAEVNTNFSSRLGFAAFFTNWKRLRTNDELLADYLAKKRKAMLTLIVGAWKKWQVEMKALELAMYRKMKMTVQGRCFKKLEMWTFKAKHKKFRMKIAEMFWRQRKGQAAISNFKRHTRLRLASKLLLSEGLAYHESEMMRAGVAGLVKTWQEGKRRKEFARKVGRAVAARTRRTKEGVFWAWHDWAKASIVERSMNLMASGFMMSALLKQVITRWSRLVRKRIRVARVGRVLEERRTKATRWRILLEWKGGASRVRGTRRAIRMYETCIVARCLLFWKERVRIKKEAVKVELKVVRFIGRRVLRMWVRATANAKRGRKMLMIGVIGRWRVVVEQILAGRRQAEELWKRRAERLVEEVWQEWRERVRGWGVAREKIEVGRDWRKVYLLKGAIDVLRLSAEGRKFRRAGRKEAAAFFEEGLKRKTWGGWRFGVEEQVKEKKVEMMRAKVLRGRELRALGFVFETWVGEVSRGRQFKFKVGLEVVCRQKIESWEQGRVRRGAGVEGIMKVMIRGVLRGVLAKWRDRARTLRQFEIVWESWKEVHELEQAEGRRLESLAADWRLDVQERRMRSVLGSWEAESRKRSEARRVGELVRANVERRLEERAWDGWKGFLEERRVEREAGRWHEERIMSSGMEFFKAALERRRRRGEEGEKRRRFGRTVRNCYERGVERKVFEEWREFTIAVKLFRRKEMGRWSGLKILGRVTGRLERRRLSKGFGDWARVCEEEVKEEEEKGEFMRVKWGLREWRRGLRVGRDREERIKLAEEWRVFKACGSGLGALKENARRRKRARELGEILGSACRRVLMQVVWSKLETWRRWGMASKRGAKRRGVAAVRRSFEEWRVWGRRRGGGRGVVEVLRVVGLRRGFFGWVGWVERIKKEEAVAVMGGRAGRERAERLARGWYAGARRRADLRRGWCDGVEGVLERGLLERNWGRWEGAVILKERGRKELRLWSSWAKAKRKARRRLARRAVWADEFWRERILKRAFGGIVAWWREGKGKASALARVVVRLSGRRLLGLWKERVRKAAIVENLVKVLWRWRRWHVLHDASKEEREWRESFGEVGRVWYMWKERVERMCERDKENWDKAVRHEEREMMKKAMFGFELGRL</sequence>
<feature type="region of interest" description="Disordered" evidence="1">
    <location>
        <begin position="186"/>
        <end position="246"/>
    </location>
</feature>
<reference evidence="3" key="1">
    <citation type="journal article" date="2023" name="Commun. Biol.">
        <title>Genome analysis of Parmales, the sister group of diatoms, reveals the evolutionary specialization of diatoms from phago-mixotrophs to photoautotrophs.</title>
        <authorList>
            <person name="Ban H."/>
            <person name="Sato S."/>
            <person name="Yoshikawa S."/>
            <person name="Yamada K."/>
            <person name="Nakamura Y."/>
            <person name="Ichinomiya M."/>
            <person name="Sato N."/>
            <person name="Blanc-Mathieu R."/>
            <person name="Endo H."/>
            <person name="Kuwata A."/>
            <person name="Ogata H."/>
        </authorList>
    </citation>
    <scope>NUCLEOTIDE SEQUENCE [LARGE SCALE GENOMIC DNA]</scope>
    <source>
        <strain evidence="3">NIES 3699</strain>
    </source>
</reference>